<proteinExistence type="predicted"/>
<dbReference type="RefSeq" id="WP_012610440.1">
    <property type="nucleotide sequence ID" value="NC_011768.1"/>
</dbReference>
<reference evidence="1 2" key="1">
    <citation type="journal article" date="2012" name="Environ. Microbiol.">
        <title>The genome sequence of Desulfatibacillum alkenivorans AK-01: a blueprint for anaerobic alkane oxidation.</title>
        <authorList>
            <person name="Callaghan A.V."/>
            <person name="Morris B.E."/>
            <person name="Pereira I.A."/>
            <person name="McInerney M.J."/>
            <person name="Austin R.N."/>
            <person name="Groves J.T."/>
            <person name="Kukor J.J."/>
            <person name="Suflita J.M."/>
            <person name="Young L.Y."/>
            <person name="Zylstra G.J."/>
            <person name="Wawrik B."/>
        </authorList>
    </citation>
    <scope>NUCLEOTIDE SEQUENCE [LARGE SCALE GENOMIC DNA]</scope>
    <source>
        <strain evidence="1 2">AK-01</strain>
    </source>
</reference>
<protein>
    <submittedName>
        <fullName evidence="1">Uncharacterized protein</fullName>
    </submittedName>
</protein>
<organism evidence="1 2">
    <name type="scientific">Desulfatibacillum aliphaticivorans</name>
    <dbReference type="NCBI Taxonomy" id="218208"/>
    <lineage>
        <taxon>Bacteria</taxon>
        <taxon>Pseudomonadati</taxon>
        <taxon>Thermodesulfobacteriota</taxon>
        <taxon>Desulfobacteria</taxon>
        <taxon>Desulfobacterales</taxon>
        <taxon>Desulfatibacillaceae</taxon>
        <taxon>Desulfatibacillum</taxon>
    </lineage>
</organism>
<dbReference type="EMBL" id="CP001322">
    <property type="protein sequence ID" value="ACL03005.1"/>
    <property type="molecule type" value="Genomic_DNA"/>
</dbReference>
<dbReference type="HOGENOM" id="CLU_3060822_0_0_7"/>
<dbReference type="KEGG" id="dal:Dalk_1302"/>
<name>B8F9Q9_DESAL</name>
<evidence type="ECO:0000313" key="1">
    <source>
        <dbReference type="EMBL" id="ACL03005.1"/>
    </source>
</evidence>
<accession>B8F9Q9</accession>
<dbReference type="AlphaFoldDB" id="B8F9Q9"/>
<gene>
    <name evidence="1" type="ordered locus">Dalk_1302</name>
</gene>
<sequence>MSKIDPALLAKAYSKFENVVMFNLLFLNQDHYWIRIKANGKTLIKKKFYTKAH</sequence>
<dbReference type="Proteomes" id="UP000000739">
    <property type="component" value="Chromosome"/>
</dbReference>
<evidence type="ECO:0000313" key="2">
    <source>
        <dbReference type="Proteomes" id="UP000000739"/>
    </source>
</evidence>
<keyword evidence="2" id="KW-1185">Reference proteome</keyword>